<reference evidence="8 9" key="1">
    <citation type="submission" date="2017-03" db="EMBL/GenBank/DDBJ databases">
        <title>Genome of the blue death feigning beetle - Asbolus verrucosus.</title>
        <authorList>
            <person name="Rider S.D."/>
        </authorList>
    </citation>
    <scope>NUCLEOTIDE SEQUENCE [LARGE SCALE GENOMIC DNA]</scope>
    <source>
        <strain evidence="8">Butters</strain>
        <tissue evidence="8">Head and leg muscle</tissue>
    </source>
</reference>
<dbReference type="EMBL" id="QDEB01001170">
    <property type="protein sequence ID" value="RZC43211.1"/>
    <property type="molecule type" value="Genomic_DNA"/>
</dbReference>
<feature type="domain" description="Major facilitator superfamily associated" evidence="7">
    <location>
        <begin position="241"/>
        <end position="345"/>
    </location>
</feature>
<dbReference type="GO" id="GO:0016020">
    <property type="term" value="C:membrane"/>
    <property type="evidence" value="ECO:0007669"/>
    <property type="project" value="UniProtKB-SubCell"/>
</dbReference>
<gene>
    <name evidence="8" type="ORF">BDFB_006756</name>
</gene>
<keyword evidence="9" id="KW-1185">Reference proteome</keyword>
<evidence type="ECO:0000256" key="3">
    <source>
        <dbReference type="ARBA" id="ARBA00022692"/>
    </source>
</evidence>
<feature type="transmembrane region" description="Helical" evidence="6">
    <location>
        <begin position="154"/>
        <end position="171"/>
    </location>
</feature>
<feature type="transmembrane region" description="Helical" evidence="6">
    <location>
        <begin position="321"/>
        <end position="339"/>
    </location>
</feature>
<dbReference type="PANTHER" id="PTHR16172">
    <property type="entry name" value="MAJOR FACILITATOR SUPERFAMILY DOMAIN-CONTAINING PROTEIN 6-LIKE"/>
    <property type="match status" value="1"/>
</dbReference>
<feature type="domain" description="Major facilitator superfamily associated" evidence="7">
    <location>
        <begin position="69"/>
        <end position="238"/>
    </location>
</feature>
<feature type="transmembrane region" description="Helical" evidence="6">
    <location>
        <begin position="224"/>
        <end position="244"/>
    </location>
</feature>
<evidence type="ECO:0000313" key="8">
    <source>
        <dbReference type="EMBL" id="RZC43211.1"/>
    </source>
</evidence>
<comment type="subcellular location">
    <subcellularLocation>
        <location evidence="1">Membrane</location>
        <topology evidence="1">Multi-pass membrane protein</topology>
    </subcellularLocation>
</comment>
<comment type="caution">
    <text evidence="8">The sequence shown here is derived from an EMBL/GenBank/DDBJ whole genome shotgun (WGS) entry which is preliminary data.</text>
</comment>
<feature type="transmembrane region" description="Helical" evidence="6">
    <location>
        <begin position="112"/>
        <end position="134"/>
    </location>
</feature>
<dbReference type="OrthoDB" id="10029266at2759"/>
<evidence type="ECO:0000256" key="6">
    <source>
        <dbReference type="SAM" id="Phobius"/>
    </source>
</evidence>
<sequence length="380" mass="42401">MTFFLTAIYFVPPRTVLKFRLKDISHKSLNLCTNEDIQRESECINQTTQVICSSNCLQESTTFLAVTLSTNFSFQQHKICILTNVTGWKNSTCDISCNEDVDNHNNCVYKSFTFWGFVIFMFIGTTAFNVINSITDAICFDIIGDEGDYGKQKLWSTLGFGVSALISGYFVDQVSQSSLNYSPAFITMLICCAIDIIFCVKLQLPVIEAPKNLLQNFKELLKDWSVVTFLAFAVCAGILDRTLLERFGHVSCFTMCFFSYALRIGLISLAASPWWIILSEFFLNGPSYAMAYATIAAYANDLAPPGASATMQGIAAGMDDGLGYAIGSILVGLLFKYIGAQFTFITHELLHRTVLHHRKTNKNVQNVEYKTSDQANKLMP</sequence>
<protein>
    <submittedName>
        <fullName evidence="8">MFS 1 and/or Nuc H symport domain containing protein</fullName>
    </submittedName>
</protein>
<evidence type="ECO:0000313" key="9">
    <source>
        <dbReference type="Proteomes" id="UP000292052"/>
    </source>
</evidence>
<name>A0A482WD72_ASBVE</name>
<feature type="transmembrane region" description="Helical" evidence="6">
    <location>
        <begin position="183"/>
        <end position="204"/>
    </location>
</feature>
<dbReference type="AlphaFoldDB" id="A0A482WD72"/>
<organism evidence="8 9">
    <name type="scientific">Asbolus verrucosus</name>
    <name type="common">Desert ironclad beetle</name>
    <dbReference type="NCBI Taxonomy" id="1661398"/>
    <lineage>
        <taxon>Eukaryota</taxon>
        <taxon>Metazoa</taxon>
        <taxon>Ecdysozoa</taxon>
        <taxon>Arthropoda</taxon>
        <taxon>Hexapoda</taxon>
        <taxon>Insecta</taxon>
        <taxon>Pterygota</taxon>
        <taxon>Neoptera</taxon>
        <taxon>Endopterygota</taxon>
        <taxon>Coleoptera</taxon>
        <taxon>Polyphaga</taxon>
        <taxon>Cucujiformia</taxon>
        <taxon>Tenebrionidae</taxon>
        <taxon>Pimeliinae</taxon>
        <taxon>Asbolus</taxon>
    </lineage>
</organism>
<feature type="transmembrane region" description="Helical" evidence="6">
    <location>
        <begin position="256"/>
        <end position="277"/>
    </location>
</feature>
<dbReference type="Gene3D" id="1.20.1250.20">
    <property type="entry name" value="MFS general substrate transporter like domains"/>
    <property type="match status" value="1"/>
</dbReference>
<evidence type="ECO:0000256" key="4">
    <source>
        <dbReference type="ARBA" id="ARBA00022989"/>
    </source>
</evidence>
<keyword evidence="4 6" id="KW-1133">Transmembrane helix</keyword>
<proteinExistence type="inferred from homology"/>
<dbReference type="InterPro" id="IPR024989">
    <property type="entry name" value="MFS_assoc_dom"/>
</dbReference>
<dbReference type="Proteomes" id="UP000292052">
    <property type="component" value="Unassembled WGS sequence"/>
</dbReference>
<evidence type="ECO:0000256" key="1">
    <source>
        <dbReference type="ARBA" id="ARBA00004141"/>
    </source>
</evidence>
<evidence type="ECO:0000259" key="7">
    <source>
        <dbReference type="Pfam" id="PF12832"/>
    </source>
</evidence>
<dbReference type="Pfam" id="PF12832">
    <property type="entry name" value="MFS_1_like"/>
    <property type="match status" value="2"/>
</dbReference>
<evidence type="ECO:0000256" key="2">
    <source>
        <dbReference type="ARBA" id="ARBA00005241"/>
    </source>
</evidence>
<dbReference type="InterPro" id="IPR036259">
    <property type="entry name" value="MFS_trans_sf"/>
</dbReference>
<dbReference type="PANTHER" id="PTHR16172:SF37">
    <property type="entry name" value="RE36877P"/>
    <property type="match status" value="1"/>
</dbReference>
<comment type="similarity">
    <text evidence="2">Belongs to the major facilitator superfamily. MFSD6 family.</text>
</comment>
<keyword evidence="5 6" id="KW-0472">Membrane</keyword>
<keyword evidence="3 6" id="KW-0812">Transmembrane</keyword>
<dbReference type="InterPro" id="IPR051717">
    <property type="entry name" value="MFS_MFSD6"/>
</dbReference>
<accession>A0A482WD72</accession>
<evidence type="ECO:0000256" key="5">
    <source>
        <dbReference type="ARBA" id="ARBA00023136"/>
    </source>
</evidence>
<dbReference type="SUPFAM" id="SSF103473">
    <property type="entry name" value="MFS general substrate transporter"/>
    <property type="match status" value="1"/>
</dbReference>